<dbReference type="EMBL" id="BSXS01005592">
    <property type="protein sequence ID" value="GME84576.1"/>
    <property type="molecule type" value="Genomic_DNA"/>
</dbReference>
<sequence length="564" mass="62962">MIWLYNRASDLTFCVSQIHGIFKTIENFIAEKDISSMVVAMSSINKLMDKLFKEFTIDTPPSVDDYPLTFIVRSVMLSVNCHIQSANLTMFYLLLMDMIPKEVPIDIERALSFDLNHLYRSMFDSAHQQARLFIQSSTILRGKIPFIQIPLGRALKTCVVLLPFRYHSDSQIRSMAEDDLQNLFPVIQEIQRLSSNEIVLSCCFTLLHSLTHSNMDLKNTKEIMETKTMDKFIWLLSSTKSSNCSLVRENFQHFRPPFILPLVYIPEQIATESEEIRHQYISHNRHCSYPFLTDTPASHSRNIYHTPTKSSQDVRSDSLSSLFDSQPTSSSLSKMSRFSRLPPIVPPALLDKRQQSQLTTSSTSFSHISGISSFSQPSTSFPSSTTTNHPLSSAVSFGGGRSIFSNPTTNTSTSLSSTSVRSIDAPYSKQSMEFVTDKASLISLSEASEQSFSDNQSFHENELLSLDSMLESPPATTSGPELGSLRHSPQLSIQKMVNPNSIYDTSLPTGSLSKDPESAVLPKQESSIFGSSVVPISRINFPNRRASISDPMGAGNASESHLQQ</sequence>
<accession>A0ACB5TA36</accession>
<proteinExistence type="predicted"/>
<evidence type="ECO:0000313" key="2">
    <source>
        <dbReference type="Proteomes" id="UP001165064"/>
    </source>
</evidence>
<dbReference type="Proteomes" id="UP001165064">
    <property type="component" value="Unassembled WGS sequence"/>
</dbReference>
<organism evidence="1 2">
    <name type="scientific">Ambrosiozyma monospora</name>
    <name type="common">Yeast</name>
    <name type="synonym">Endomycopsis monosporus</name>
    <dbReference type="NCBI Taxonomy" id="43982"/>
    <lineage>
        <taxon>Eukaryota</taxon>
        <taxon>Fungi</taxon>
        <taxon>Dikarya</taxon>
        <taxon>Ascomycota</taxon>
        <taxon>Saccharomycotina</taxon>
        <taxon>Pichiomycetes</taxon>
        <taxon>Pichiales</taxon>
        <taxon>Pichiaceae</taxon>
        <taxon>Ambrosiozyma</taxon>
    </lineage>
</organism>
<evidence type="ECO:0000313" key="1">
    <source>
        <dbReference type="EMBL" id="GME84576.1"/>
    </source>
</evidence>
<comment type="caution">
    <text evidence="1">The sequence shown here is derived from an EMBL/GenBank/DDBJ whole genome shotgun (WGS) entry which is preliminary data.</text>
</comment>
<gene>
    <name evidence="1" type="ORF">Amon02_000693800</name>
</gene>
<reference evidence="1" key="1">
    <citation type="submission" date="2023-04" db="EMBL/GenBank/DDBJ databases">
        <title>Ambrosiozyma monospora NBRC 10751.</title>
        <authorList>
            <person name="Ichikawa N."/>
            <person name="Sato H."/>
            <person name="Tonouchi N."/>
        </authorList>
    </citation>
    <scope>NUCLEOTIDE SEQUENCE</scope>
    <source>
        <strain evidence="1">NBRC 10751</strain>
    </source>
</reference>
<keyword evidence="2" id="KW-1185">Reference proteome</keyword>
<protein>
    <submittedName>
        <fullName evidence="1">Unnamed protein product</fullName>
    </submittedName>
</protein>
<name>A0ACB5TA36_AMBMO</name>